<keyword evidence="6 14" id="KW-0489">Methyltransferase</keyword>
<dbReference type="Gene3D" id="3.20.20.70">
    <property type="entry name" value="Aldolase class I"/>
    <property type="match status" value="1"/>
</dbReference>
<dbReference type="Proteomes" id="UP000179076">
    <property type="component" value="Unassembled WGS sequence"/>
</dbReference>
<dbReference type="Pfam" id="PF21016">
    <property type="entry name" value="RlmN_N"/>
    <property type="match status" value="1"/>
</dbReference>
<evidence type="ECO:0000256" key="4">
    <source>
        <dbReference type="ARBA" id="ARBA00022490"/>
    </source>
</evidence>
<dbReference type="Gene3D" id="1.10.150.530">
    <property type="match status" value="1"/>
</dbReference>
<dbReference type="InterPro" id="IPR013785">
    <property type="entry name" value="Aldolase_TIM"/>
</dbReference>
<evidence type="ECO:0000256" key="10">
    <source>
        <dbReference type="ARBA" id="ARBA00022723"/>
    </source>
</evidence>
<feature type="binding site" evidence="14">
    <location>
        <position position="298"/>
    </location>
    <ligand>
        <name>S-adenosyl-L-methionine</name>
        <dbReference type="ChEBI" id="CHEBI:59789"/>
    </ligand>
</feature>
<keyword evidence="5 14" id="KW-0698">rRNA processing</keyword>
<dbReference type="NCBIfam" id="TIGR00048">
    <property type="entry name" value="rRNA_mod_RlmN"/>
    <property type="match status" value="1"/>
</dbReference>
<dbReference type="AlphaFoldDB" id="A0A1F6VIE6"/>
<comment type="catalytic activity">
    <reaction evidence="14">
        <text>adenosine(2503) in 23S rRNA + 2 reduced [2Fe-2S]-[ferredoxin] + 2 S-adenosyl-L-methionine = 2-methyladenosine(2503) in 23S rRNA + 5'-deoxyadenosine + L-methionine + 2 oxidized [2Fe-2S]-[ferredoxin] + S-adenosyl-L-homocysteine</text>
        <dbReference type="Rhea" id="RHEA:42916"/>
        <dbReference type="Rhea" id="RHEA-COMP:10000"/>
        <dbReference type="Rhea" id="RHEA-COMP:10001"/>
        <dbReference type="Rhea" id="RHEA-COMP:10152"/>
        <dbReference type="Rhea" id="RHEA-COMP:10282"/>
        <dbReference type="ChEBI" id="CHEBI:17319"/>
        <dbReference type="ChEBI" id="CHEBI:33737"/>
        <dbReference type="ChEBI" id="CHEBI:33738"/>
        <dbReference type="ChEBI" id="CHEBI:57844"/>
        <dbReference type="ChEBI" id="CHEBI:57856"/>
        <dbReference type="ChEBI" id="CHEBI:59789"/>
        <dbReference type="ChEBI" id="CHEBI:74411"/>
        <dbReference type="ChEBI" id="CHEBI:74497"/>
        <dbReference type="EC" id="2.1.1.192"/>
    </reaction>
</comment>
<comment type="subcellular location">
    <subcellularLocation>
        <location evidence="1 14">Cytoplasm</location>
    </subcellularLocation>
</comment>
<feature type="active site" description="Proton acceptor" evidence="14">
    <location>
        <position position="94"/>
    </location>
</feature>
<dbReference type="PROSITE" id="PS51918">
    <property type="entry name" value="RADICAL_SAM"/>
    <property type="match status" value="1"/>
</dbReference>
<evidence type="ECO:0000256" key="3">
    <source>
        <dbReference type="ARBA" id="ARBA00022485"/>
    </source>
</evidence>
<keyword evidence="11 14" id="KW-0408">Iron</keyword>
<dbReference type="SFLD" id="SFLDF00275">
    <property type="entry name" value="adenosine_C2_methyltransferase"/>
    <property type="match status" value="1"/>
</dbReference>
<dbReference type="EC" id="2.1.1.192" evidence="14"/>
<feature type="binding site" evidence="14">
    <location>
        <position position="118"/>
    </location>
    <ligand>
        <name>[4Fe-4S] cluster</name>
        <dbReference type="ChEBI" id="CHEBI:49883"/>
        <note>4Fe-4S-S-AdoMet</note>
    </ligand>
</feature>
<comment type="function">
    <text evidence="14">Specifically methylates position 2 of adenine 2503 in 23S rRNA and position 2 of adenine 37 in tRNAs. m2A2503 modification seems to play a crucial role in the proofreading step occurring at the peptidyl transferase center and thus would serve to optimize ribosomal fidelity.</text>
</comment>
<gene>
    <name evidence="14" type="primary">rlmN</name>
    <name evidence="16" type="ORF">A2W18_05160</name>
</gene>
<dbReference type="GO" id="GO:0046872">
    <property type="term" value="F:metal ion binding"/>
    <property type="evidence" value="ECO:0007669"/>
    <property type="project" value="UniProtKB-KW"/>
</dbReference>
<evidence type="ECO:0000256" key="1">
    <source>
        <dbReference type="ARBA" id="ARBA00004496"/>
    </source>
</evidence>
<comment type="caution">
    <text evidence="16">The sequence shown here is derived from an EMBL/GenBank/DDBJ whole genome shotgun (WGS) entry which is preliminary data.</text>
</comment>
<dbReference type="SUPFAM" id="SSF102114">
    <property type="entry name" value="Radical SAM enzymes"/>
    <property type="match status" value="1"/>
</dbReference>
<evidence type="ECO:0000256" key="5">
    <source>
        <dbReference type="ARBA" id="ARBA00022552"/>
    </source>
</evidence>
<dbReference type="Pfam" id="PF04055">
    <property type="entry name" value="Radical_SAM"/>
    <property type="match status" value="1"/>
</dbReference>
<dbReference type="EMBL" id="MFSP01000020">
    <property type="protein sequence ID" value="OGI69441.1"/>
    <property type="molecule type" value="Genomic_DNA"/>
</dbReference>
<comment type="catalytic activity">
    <reaction evidence="14">
        <text>adenosine(37) in tRNA + 2 reduced [2Fe-2S]-[ferredoxin] + 2 S-adenosyl-L-methionine = 2-methyladenosine(37) in tRNA + 5'-deoxyadenosine + L-methionine + 2 oxidized [2Fe-2S]-[ferredoxin] + S-adenosyl-L-homocysteine</text>
        <dbReference type="Rhea" id="RHEA:43332"/>
        <dbReference type="Rhea" id="RHEA-COMP:10000"/>
        <dbReference type="Rhea" id="RHEA-COMP:10001"/>
        <dbReference type="Rhea" id="RHEA-COMP:10162"/>
        <dbReference type="Rhea" id="RHEA-COMP:10485"/>
        <dbReference type="ChEBI" id="CHEBI:17319"/>
        <dbReference type="ChEBI" id="CHEBI:33737"/>
        <dbReference type="ChEBI" id="CHEBI:33738"/>
        <dbReference type="ChEBI" id="CHEBI:57844"/>
        <dbReference type="ChEBI" id="CHEBI:57856"/>
        <dbReference type="ChEBI" id="CHEBI:59789"/>
        <dbReference type="ChEBI" id="CHEBI:74411"/>
        <dbReference type="ChEBI" id="CHEBI:74497"/>
        <dbReference type="EC" id="2.1.1.192"/>
    </reaction>
</comment>
<keyword evidence="7 14" id="KW-0808">Transferase</keyword>
<dbReference type="InterPro" id="IPR007197">
    <property type="entry name" value="rSAM"/>
</dbReference>
<dbReference type="SFLD" id="SFLDS00029">
    <property type="entry name" value="Radical_SAM"/>
    <property type="match status" value="1"/>
</dbReference>
<comment type="similarity">
    <text evidence="2 14">Belongs to the radical SAM superfamily. RlmN family.</text>
</comment>
<feature type="active site" description="S-methylcysteine intermediate" evidence="14">
    <location>
        <position position="341"/>
    </location>
</feature>
<keyword evidence="4 14" id="KW-0963">Cytoplasm</keyword>
<dbReference type="HAMAP" id="MF_01849">
    <property type="entry name" value="RNA_methyltr_RlmN"/>
    <property type="match status" value="1"/>
</dbReference>
<keyword evidence="10 14" id="KW-0479">Metal-binding</keyword>
<sequence length="366" mass="40175">MTNSPTNLLGLDRTQLQAFFTALGEKPFRGSQVLQWMHQYGAKDFAAMTNLSKGLRARLDETATITAPVVKNDQIAADGTRKWLFELADGNCIESVFIPEEGRGTLCVSSQAGCSLNCAFCATGAQGFNRDLTAAEIIGQVWTASRLLGQGGPGERAITNIVFMGMGEPLLNFDNVVAAINILLDDMAYGLSRRRVTVSTAGLVPLIDRLRAVSPVSLAVSLHAPNDALRTELVPLNRKYPIAELLDACRRYVADEPRRKVTIEYVMLAGVNDSVTHADELVRLLRDVPVKVNLIPFNPFPHTRYQRSSQAAIDAFRDVLTRAELITITRRTRGDDIDAACGQLAGRVHDRTGRRERWLARAVNDG</sequence>
<feature type="binding site" evidence="14">
    <location>
        <position position="199"/>
    </location>
    <ligand>
        <name>S-adenosyl-L-methionine</name>
        <dbReference type="ChEBI" id="CHEBI:59789"/>
    </ligand>
</feature>
<dbReference type="PIRSF" id="PIRSF006004">
    <property type="entry name" value="CHP00048"/>
    <property type="match status" value="1"/>
</dbReference>
<evidence type="ECO:0000256" key="14">
    <source>
        <dbReference type="HAMAP-Rule" id="MF_01849"/>
    </source>
</evidence>
<dbReference type="InterPro" id="IPR040072">
    <property type="entry name" value="Methyltransferase_A"/>
</dbReference>
<dbReference type="GO" id="GO:0030488">
    <property type="term" value="P:tRNA methylation"/>
    <property type="evidence" value="ECO:0007669"/>
    <property type="project" value="UniProtKB-UniRule"/>
</dbReference>
<feature type="binding site" evidence="14">
    <location>
        <position position="121"/>
    </location>
    <ligand>
        <name>[4Fe-4S] cluster</name>
        <dbReference type="ChEBI" id="CHEBI:49883"/>
        <note>4Fe-4S-S-AdoMet</note>
    </ligand>
</feature>
<keyword evidence="8 14" id="KW-0949">S-adenosyl-L-methionine</keyword>
<dbReference type="GO" id="GO:0000049">
    <property type="term" value="F:tRNA binding"/>
    <property type="evidence" value="ECO:0007669"/>
    <property type="project" value="UniProtKB-UniRule"/>
</dbReference>
<evidence type="ECO:0000256" key="2">
    <source>
        <dbReference type="ARBA" id="ARBA00007544"/>
    </source>
</evidence>
<dbReference type="CDD" id="cd01335">
    <property type="entry name" value="Radical_SAM"/>
    <property type="match status" value="1"/>
</dbReference>
<keyword evidence="12 14" id="KW-0411">Iron-sulfur</keyword>
<dbReference type="PANTHER" id="PTHR30544">
    <property type="entry name" value="23S RRNA METHYLTRANSFERASE"/>
    <property type="match status" value="1"/>
</dbReference>
<dbReference type="PANTHER" id="PTHR30544:SF5">
    <property type="entry name" value="RADICAL SAM CORE DOMAIN-CONTAINING PROTEIN"/>
    <property type="match status" value="1"/>
</dbReference>
<evidence type="ECO:0000256" key="7">
    <source>
        <dbReference type="ARBA" id="ARBA00022679"/>
    </source>
</evidence>
<feature type="binding site" evidence="14">
    <location>
        <begin position="221"/>
        <end position="223"/>
    </location>
    <ligand>
        <name>S-adenosyl-L-methionine</name>
        <dbReference type="ChEBI" id="CHEBI:59789"/>
    </ligand>
</feature>
<evidence type="ECO:0000256" key="6">
    <source>
        <dbReference type="ARBA" id="ARBA00022603"/>
    </source>
</evidence>
<dbReference type="InterPro" id="IPR048641">
    <property type="entry name" value="RlmN_N"/>
</dbReference>
<keyword evidence="9 14" id="KW-0819">tRNA processing</keyword>
<dbReference type="GO" id="GO:0070475">
    <property type="term" value="P:rRNA base methylation"/>
    <property type="evidence" value="ECO:0007669"/>
    <property type="project" value="UniProtKB-UniRule"/>
</dbReference>
<feature type="domain" description="Radical SAM core" evidence="15">
    <location>
        <begin position="100"/>
        <end position="336"/>
    </location>
</feature>
<dbReference type="SMART" id="SM00729">
    <property type="entry name" value="Elp3"/>
    <property type="match status" value="1"/>
</dbReference>
<keyword evidence="3 14" id="KW-0004">4Fe-4S</keyword>
<protein>
    <recommendedName>
        <fullName evidence="14">Dual-specificity RNA methyltransferase RlmN</fullName>
        <ecNumber evidence="14">2.1.1.192</ecNumber>
    </recommendedName>
    <alternativeName>
        <fullName evidence="14">23S rRNA (adenine(2503)-C(2))-methyltransferase</fullName>
    </alternativeName>
    <alternativeName>
        <fullName evidence="14">23S rRNA m2A2503 methyltransferase</fullName>
    </alternativeName>
    <alternativeName>
        <fullName evidence="14">Ribosomal RNA large subunit methyltransferase N</fullName>
    </alternativeName>
    <alternativeName>
        <fullName evidence="14">tRNA (adenine(37)-C(2))-methyltransferase</fullName>
    </alternativeName>
    <alternativeName>
        <fullName evidence="14">tRNA m2A37 methyltransferase</fullName>
    </alternativeName>
</protein>
<evidence type="ECO:0000256" key="13">
    <source>
        <dbReference type="ARBA" id="ARBA00023157"/>
    </source>
</evidence>
<proteinExistence type="inferred from homology"/>
<dbReference type="GO" id="GO:0005737">
    <property type="term" value="C:cytoplasm"/>
    <property type="evidence" value="ECO:0007669"/>
    <property type="project" value="UniProtKB-SubCell"/>
</dbReference>
<dbReference type="FunFam" id="3.20.20.70:FF:000008">
    <property type="entry name" value="Dual-specificity RNA methyltransferase RlmN"/>
    <property type="match status" value="1"/>
</dbReference>
<evidence type="ECO:0000256" key="11">
    <source>
        <dbReference type="ARBA" id="ARBA00023004"/>
    </source>
</evidence>
<comment type="cofactor">
    <cofactor evidence="14">
        <name>[4Fe-4S] cluster</name>
        <dbReference type="ChEBI" id="CHEBI:49883"/>
    </cofactor>
    <text evidence="14">Binds 1 [4Fe-4S] cluster. The cluster is coordinated with 3 cysteines and an exchangeable S-adenosyl-L-methionine.</text>
</comment>
<reference evidence="16 17" key="1">
    <citation type="journal article" date="2016" name="Nat. Commun.">
        <title>Thousands of microbial genomes shed light on interconnected biogeochemical processes in an aquifer system.</title>
        <authorList>
            <person name="Anantharaman K."/>
            <person name="Brown C.T."/>
            <person name="Hug L.A."/>
            <person name="Sharon I."/>
            <person name="Castelle C.J."/>
            <person name="Probst A.J."/>
            <person name="Thomas B.C."/>
            <person name="Singh A."/>
            <person name="Wilkins M.J."/>
            <person name="Karaoz U."/>
            <person name="Brodie E.L."/>
            <person name="Williams K.H."/>
            <person name="Hubbard S.S."/>
            <person name="Banfield J.F."/>
        </authorList>
    </citation>
    <scope>NUCLEOTIDE SEQUENCE [LARGE SCALE GENOMIC DNA]</scope>
</reference>
<evidence type="ECO:0000256" key="12">
    <source>
        <dbReference type="ARBA" id="ARBA00023014"/>
    </source>
</evidence>
<organism evidence="16 17">
    <name type="scientific">Candidatus Muproteobacteria bacterium RBG_16_60_9</name>
    <dbReference type="NCBI Taxonomy" id="1817755"/>
    <lineage>
        <taxon>Bacteria</taxon>
        <taxon>Pseudomonadati</taxon>
        <taxon>Pseudomonadota</taxon>
        <taxon>Candidatus Muproteobacteria</taxon>
    </lineage>
</organism>
<accession>A0A1F6VIE6</accession>
<evidence type="ECO:0000313" key="17">
    <source>
        <dbReference type="Proteomes" id="UP000179076"/>
    </source>
</evidence>
<dbReference type="GO" id="GO:0070040">
    <property type="term" value="F:rRNA (adenine(2503)-C2-)-methyltransferase activity"/>
    <property type="evidence" value="ECO:0007669"/>
    <property type="project" value="UniProtKB-UniRule"/>
</dbReference>
<feature type="binding site" evidence="14">
    <location>
        <begin position="167"/>
        <end position="168"/>
    </location>
    <ligand>
        <name>S-adenosyl-L-methionine</name>
        <dbReference type="ChEBI" id="CHEBI:59789"/>
    </ligand>
</feature>
<dbReference type="InterPro" id="IPR006638">
    <property type="entry name" value="Elp3/MiaA/NifB-like_rSAM"/>
</dbReference>
<comment type="caution">
    <text evidence="14">Lacks conserved residue(s) required for the propagation of feature annotation.</text>
</comment>
<feature type="binding site" evidence="14">
    <location>
        <position position="114"/>
    </location>
    <ligand>
        <name>[4Fe-4S] cluster</name>
        <dbReference type="ChEBI" id="CHEBI:49883"/>
        <note>4Fe-4S-S-AdoMet</note>
    </ligand>
</feature>
<dbReference type="SFLD" id="SFLDG01062">
    <property type="entry name" value="methyltransferase_(Class_A)"/>
    <property type="match status" value="1"/>
</dbReference>
<evidence type="ECO:0000259" key="15">
    <source>
        <dbReference type="PROSITE" id="PS51918"/>
    </source>
</evidence>
<evidence type="ECO:0000256" key="8">
    <source>
        <dbReference type="ARBA" id="ARBA00022691"/>
    </source>
</evidence>
<dbReference type="GO" id="GO:0051539">
    <property type="term" value="F:4 iron, 4 sulfur cluster binding"/>
    <property type="evidence" value="ECO:0007669"/>
    <property type="project" value="UniProtKB-UniRule"/>
</dbReference>
<comment type="miscellaneous">
    <text evidence="14">Reaction proceeds by a ping-pong mechanism involving intermediate methylation of a conserved cysteine residue.</text>
</comment>
<dbReference type="GO" id="GO:0019843">
    <property type="term" value="F:rRNA binding"/>
    <property type="evidence" value="ECO:0007669"/>
    <property type="project" value="UniProtKB-UniRule"/>
</dbReference>
<dbReference type="InterPro" id="IPR004383">
    <property type="entry name" value="rRNA_lsu_MTrfase_RlmN/Cfr"/>
</dbReference>
<evidence type="ECO:0000313" key="16">
    <source>
        <dbReference type="EMBL" id="OGI69441.1"/>
    </source>
</evidence>
<dbReference type="FunFam" id="1.10.150.530:FF:000003">
    <property type="entry name" value="Dual-specificity RNA methyltransferase RlmN"/>
    <property type="match status" value="1"/>
</dbReference>
<dbReference type="GO" id="GO:0002935">
    <property type="term" value="F:tRNA (adenine(37)-C2)-methyltransferase activity"/>
    <property type="evidence" value="ECO:0007669"/>
    <property type="project" value="UniProtKB-UniRule"/>
</dbReference>
<keyword evidence="13 14" id="KW-1015">Disulfide bond</keyword>
<name>A0A1F6VIE6_9PROT</name>
<evidence type="ECO:0000256" key="9">
    <source>
        <dbReference type="ARBA" id="ARBA00022694"/>
    </source>
</evidence>
<dbReference type="InterPro" id="IPR027492">
    <property type="entry name" value="RNA_MTrfase_RlmN"/>
</dbReference>
<dbReference type="InterPro" id="IPR058240">
    <property type="entry name" value="rSAM_sf"/>
</dbReference>